<name>A0A8J7WL19_9ACTN</name>
<dbReference type="InterPro" id="IPR036397">
    <property type="entry name" value="RNaseH_sf"/>
</dbReference>
<protein>
    <submittedName>
        <fullName evidence="2">Transposase</fullName>
    </submittedName>
</protein>
<dbReference type="InterPro" id="IPR038717">
    <property type="entry name" value="Tc1-like_DDE_dom"/>
</dbReference>
<feature type="domain" description="Tc1-like transposase DDE" evidence="1">
    <location>
        <begin position="11"/>
        <end position="53"/>
    </location>
</feature>
<dbReference type="EMBL" id="JAGSXH010000001">
    <property type="protein sequence ID" value="MBS2961455.1"/>
    <property type="molecule type" value="Genomic_DNA"/>
</dbReference>
<evidence type="ECO:0000313" key="2">
    <source>
        <dbReference type="EMBL" id="MBS2961455.1"/>
    </source>
</evidence>
<dbReference type="Proteomes" id="UP000677913">
    <property type="component" value="Unassembled WGS sequence"/>
</dbReference>
<evidence type="ECO:0000313" key="3">
    <source>
        <dbReference type="Proteomes" id="UP000677913"/>
    </source>
</evidence>
<comment type="caution">
    <text evidence="2">The sequence shown here is derived from an EMBL/GenBank/DDBJ whole genome shotgun (WGS) entry which is preliminary data.</text>
</comment>
<dbReference type="Pfam" id="PF13358">
    <property type="entry name" value="DDE_3"/>
    <property type="match status" value="1"/>
</dbReference>
<proteinExistence type="predicted"/>
<keyword evidence="3" id="KW-1185">Reference proteome</keyword>
<sequence>MTEGHRAARTHTHRTAGMRRFIAEHDWLTVYHLPPYIPQLNPVEGIWSLVRRGPLADHEITSST</sequence>
<dbReference type="Gene3D" id="3.30.420.10">
    <property type="entry name" value="Ribonuclease H-like superfamily/Ribonuclease H"/>
    <property type="match status" value="1"/>
</dbReference>
<evidence type="ECO:0000259" key="1">
    <source>
        <dbReference type="Pfam" id="PF13358"/>
    </source>
</evidence>
<reference evidence="2" key="1">
    <citation type="submission" date="2021-04" db="EMBL/GenBank/DDBJ databases">
        <title>Genome based classification of Actinospica acidithermotolerans sp. nov., an actinobacterium isolated from an Indonesian hot spring.</title>
        <authorList>
            <person name="Kusuma A.B."/>
            <person name="Putra K.E."/>
            <person name="Nafisah S."/>
            <person name="Loh J."/>
            <person name="Nouioui I."/>
            <person name="Goodfellow M."/>
        </authorList>
    </citation>
    <scope>NUCLEOTIDE SEQUENCE</scope>
    <source>
        <strain evidence="2">DSM 45618</strain>
    </source>
</reference>
<organism evidence="2 3">
    <name type="scientific">Actinocrinis puniceicyclus</name>
    <dbReference type="NCBI Taxonomy" id="977794"/>
    <lineage>
        <taxon>Bacteria</taxon>
        <taxon>Bacillati</taxon>
        <taxon>Actinomycetota</taxon>
        <taxon>Actinomycetes</taxon>
        <taxon>Catenulisporales</taxon>
        <taxon>Actinospicaceae</taxon>
        <taxon>Actinocrinis</taxon>
    </lineage>
</organism>
<accession>A0A8J7WL19</accession>
<dbReference type="GO" id="GO:0003676">
    <property type="term" value="F:nucleic acid binding"/>
    <property type="evidence" value="ECO:0007669"/>
    <property type="project" value="InterPro"/>
</dbReference>
<gene>
    <name evidence="2" type="ORF">KGA66_00255</name>
</gene>
<dbReference type="AlphaFoldDB" id="A0A8J7WL19"/>